<proteinExistence type="predicted"/>
<dbReference type="RefSeq" id="WP_046110555.1">
    <property type="nucleotide sequence ID" value="NZ_JZEX01000192.1"/>
</dbReference>
<protein>
    <submittedName>
        <fullName evidence="2">Uncharacterized protein</fullName>
    </submittedName>
</protein>
<feature type="signal peptide" evidence="1">
    <location>
        <begin position="1"/>
        <end position="23"/>
    </location>
</feature>
<dbReference type="OrthoDB" id="7946956at2"/>
<reference evidence="2 3" key="1">
    <citation type="submission" date="2015-03" db="EMBL/GenBank/DDBJ databases">
        <authorList>
            <person name="Hassan Y.I."/>
            <person name="Lepp D."/>
            <person name="Li X.-Z."/>
            <person name="Zhou T."/>
        </authorList>
    </citation>
    <scope>NUCLEOTIDE SEQUENCE [LARGE SCALE GENOMIC DNA]</scope>
    <source>
        <strain evidence="2 3">BD-c194</strain>
    </source>
</reference>
<dbReference type="EMBL" id="JZEX01000192">
    <property type="protein sequence ID" value="KKB06875.1"/>
    <property type="molecule type" value="Genomic_DNA"/>
</dbReference>
<gene>
    <name evidence="2" type="ORF">VE25_20595</name>
</gene>
<evidence type="ECO:0000256" key="1">
    <source>
        <dbReference type="SAM" id="SignalP"/>
    </source>
</evidence>
<keyword evidence="1" id="KW-0732">Signal</keyword>
<keyword evidence="3" id="KW-1185">Reference proteome</keyword>
<name>A0A0F5FE62_9HYPH</name>
<evidence type="ECO:0000313" key="3">
    <source>
        <dbReference type="Proteomes" id="UP000033632"/>
    </source>
</evidence>
<dbReference type="Proteomes" id="UP000033632">
    <property type="component" value="Unassembled WGS sequence"/>
</dbReference>
<sequence length="178" mass="18824">MHASRPAVSVLLAALLVAAPAAAQEKTKSKAPARPITVELLETCELFARGDVLASSSATEKGWSVTEAVTDSVFVSSFEASRSFEGIGDADLFVLVEDYPQLTLGYCRIDISEPQGEAGVAELDGLDRLAGDLEENADGTYGAWNGTGEDASYMLLSNQDEYSFGLQLTIIEPVEGGQ</sequence>
<dbReference type="STRING" id="443610.VE25_20595"/>
<feature type="chain" id="PRO_5002486331" evidence="1">
    <location>
        <begin position="24"/>
        <end position="178"/>
    </location>
</feature>
<comment type="caution">
    <text evidence="2">The sequence shown here is derived from an EMBL/GenBank/DDBJ whole genome shotgun (WGS) entry which is preliminary data.</text>
</comment>
<organism evidence="2 3">
    <name type="scientific">Devosia geojensis</name>
    <dbReference type="NCBI Taxonomy" id="443610"/>
    <lineage>
        <taxon>Bacteria</taxon>
        <taxon>Pseudomonadati</taxon>
        <taxon>Pseudomonadota</taxon>
        <taxon>Alphaproteobacteria</taxon>
        <taxon>Hyphomicrobiales</taxon>
        <taxon>Devosiaceae</taxon>
        <taxon>Devosia</taxon>
    </lineage>
</organism>
<evidence type="ECO:0000313" key="2">
    <source>
        <dbReference type="EMBL" id="KKB06875.1"/>
    </source>
</evidence>
<accession>A0A0F5FE62</accession>
<dbReference type="AlphaFoldDB" id="A0A0F5FE62"/>
<dbReference type="PATRIC" id="fig|443610.3.peg.2442"/>